<dbReference type="Proteomes" id="UP000076335">
    <property type="component" value="Unassembled WGS sequence"/>
</dbReference>
<feature type="transmembrane region" description="Helical" evidence="1">
    <location>
        <begin position="63"/>
        <end position="92"/>
    </location>
</feature>
<feature type="transmembrane region" description="Helical" evidence="1">
    <location>
        <begin position="196"/>
        <end position="216"/>
    </location>
</feature>
<protein>
    <recommendedName>
        <fullName evidence="4">Exopolysaccharide biosynthesis protein exod</fullName>
    </recommendedName>
</protein>
<organism evidence="2 3">
    <name type="scientific">Thalassospira lucentensis</name>
    <dbReference type="NCBI Taxonomy" id="168935"/>
    <lineage>
        <taxon>Bacteria</taxon>
        <taxon>Pseudomonadati</taxon>
        <taxon>Pseudomonadota</taxon>
        <taxon>Alphaproteobacteria</taxon>
        <taxon>Rhodospirillales</taxon>
        <taxon>Thalassospiraceae</taxon>
        <taxon>Thalassospira</taxon>
    </lineage>
</organism>
<keyword evidence="1" id="KW-1133">Transmembrane helix</keyword>
<comment type="caution">
    <text evidence="2">The sequence shown here is derived from an EMBL/GenBank/DDBJ whole genome shotgun (WGS) entry which is preliminary data.</text>
</comment>
<keyword evidence="1" id="KW-0472">Membrane</keyword>
<feature type="transmembrane region" description="Helical" evidence="1">
    <location>
        <begin position="148"/>
        <end position="166"/>
    </location>
</feature>
<dbReference type="PANTHER" id="PTHR41795:SF1">
    <property type="entry name" value="EXOPOLYSACCHARIDE SYNTHESIS PROTEIN"/>
    <property type="match status" value="1"/>
</dbReference>
<gene>
    <name evidence="2" type="ORF">AUP42_05730</name>
</gene>
<dbReference type="EMBL" id="LPVY01000022">
    <property type="protein sequence ID" value="KZB61748.1"/>
    <property type="molecule type" value="Genomic_DNA"/>
</dbReference>
<evidence type="ECO:0000313" key="3">
    <source>
        <dbReference type="Proteomes" id="UP000076335"/>
    </source>
</evidence>
<evidence type="ECO:0008006" key="4">
    <source>
        <dbReference type="Google" id="ProtNLM"/>
    </source>
</evidence>
<dbReference type="OrthoDB" id="8550083at2"/>
<keyword evidence="1" id="KW-0812">Transmembrane</keyword>
<proteinExistence type="predicted"/>
<dbReference type="RefSeq" id="WP_062953057.1">
    <property type="nucleotide sequence ID" value="NZ_LPVY01000022.1"/>
</dbReference>
<evidence type="ECO:0000313" key="2">
    <source>
        <dbReference type="EMBL" id="KZB61748.1"/>
    </source>
</evidence>
<reference evidence="2 3" key="1">
    <citation type="submission" date="2015-12" db="EMBL/GenBank/DDBJ databases">
        <title>Genome sequence of Thalassospira lucentensis MCCC 1A02072.</title>
        <authorList>
            <person name="Lu L."/>
            <person name="Lai Q."/>
            <person name="Shao Z."/>
            <person name="Qian P."/>
        </authorList>
    </citation>
    <scope>NUCLEOTIDE SEQUENCE [LARGE SCALE GENOMIC DNA]</scope>
    <source>
        <strain evidence="2 3">MCCC 1A02072</strain>
    </source>
</reference>
<dbReference type="InterPro" id="IPR010331">
    <property type="entry name" value="ExoD"/>
</dbReference>
<sequence>MTRTDDPLPEDGARLSSIFDALLNDDQVVPPANGAAQGVDPDISPDISLGALFDAMGEKSQGALIVLFALIACVPVPGPNAILTIPLAFLALQLVIGRKKLYLPDWMRRRRIGRRRLSGLYRHMRPRLIWLENRMSDRWQFFVPAQRMPVIGLICLVIAFIIAIPIPVPGANSIPALCLVVVGLGLVLSDGVAIAAGILVGGVAATGIAGLTWYSVTALAA</sequence>
<name>A0A154L1H7_9PROT</name>
<dbReference type="Pfam" id="PF06055">
    <property type="entry name" value="ExoD"/>
    <property type="match status" value="1"/>
</dbReference>
<dbReference type="PANTHER" id="PTHR41795">
    <property type="entry name" value="EXOPOLYSACCHARIDE SYNTHESIS PROTEIN"/>
    <property type="match status" value="1"/>
</dbReference>
<dbReference type="AlphaFoldDB" id="A0A154L1H7"/>
<evidence type="ECO:0000256" key="1">
    <source>
        <dbReference type="SAM" id="Phobius"/>
    </source>
</evidence>
<accession>A0A154L1H7</accession>